<dbReference type="GeneID" id="94346151"/>
<evidence type="ECO:0000313" key="2">
    <source>
        <dbReference type="Proteomes" id="UP000294530"/>
    </source>
</evidence>
<dbReference type="EMBL" id="SHOA02000007">
    <property type="protein sequence ID" value="TDH69687.1"/>
    <property type="molecule type" value="Genomic_DNA"/>
</dbReference>
<gene>
    <name evidence="1" type="ORF">CCR75_002383</name>
</gene>
<protein>
    <submittedName>
        <fullName evidence="1">Uncharacterized protein</fullName>
    </submittedName>
</protein>
<reference evidence="1 2" key="1">
    <citation type="journal article" date="2021" name="Genome Biol.">
        <title>AFLAP: assembly-free linkage analysis pipeline using k-mers from genome sequencing data.</title>
        <authorList>
            <person name="Fletcher K."/>
            <person name="Zhang L."/>
            <person name="Gil J."/>
            <person name="Han R."/>
            <person name="Cavanaugh K."/>
            <person name="Michelmore R."/>
        </authorList>
    </citation>
    <scope>NUCLEOTIDE SEQUENCE [LARGE SCALE GENOMIC DNA]</scope>
    <source>
        <strain evidence="1 2">SF5</strain>
    </source>
</reference>
<dbReference type="OrthoDB" id="2343366at2759"/>
<keyword evidence="2" id="KW-1185">Reference proteome</keyword>
<dbReference type="AlphaFoldDB" id="A0A976FMP8"/>
<comment type="caution">
    <text evidence="1">The sequence shown here is derived from an EMBL/GenBank/DDBJ whole genome shotgun (WGS) entry which is preliminary data.</text>
</comment>
<sequence length="84" mass="9213">MDGCNEICGTMNHFHGQADVSIVFSIENVKGTTSFDAESSVPVIPMCSKGHECQPMCDEKGICRVDVFLKQSLKTFKGVHVSFQ</sequence>
<proteinExistence type="predicted"/>
<dbReference type="Proteomes" id="UP000294530">
    <property type="component" value="Unassembled WGS sequence"/>
</dbReference>
<name>A0A976FMP8_BRELC</name>
<accession>A0A976FMP8</accession>
<evidence type="ECO:0000313" key="1">
    <source>
        <dbReference type="EMBL" id="TDH69687.1"/>
    </source>
</evidence>
<organism evidence="1 2">
    <name type="scientific">Bremia lactucae</name>
    <name type="common">Lettuce downy mildew</name>
    <dbReference type="NCBI Taxonomy" id="4779"/>
    <lineage>
        <taxon>Eukaryota</taxon>
        <taxon>Sar</taxon>
        <taxon>Stramenopiles</taxon>
        <taxon>Oomycota</taxon>
        <taxon>Peronosporomycetes</taxon>
        <taxon>Peronosporales</taxon>
        <taxon>Peronosporaceae</taxon>
        <taxon>Bremia</taxon>
    </lineage>
</organism>
<dbReference type="KEGG" id="blac:94346151"/>
<dbReference type="RefSeq" id="XP_067819186.1">
    <property type="nucleotide sequence ID" value="XM_067960480.1"/>
</dbReference>